<dbReference type="CDD" id="cd06127">
    <property type="entry name" value="DEDDh"/>
    <property type="match status" value="1"/>
</dbReference>
<dbReference type="AlphaFoldDB" id="A0A0F9VRX5"/>
<dbReference type="EMBL" id="LAZR01000447">
    <property type="protein sequence ID" value="KKN68518.1"/>
    <property type="molecule type" value="Genomic_DNA"/>
</dbReference>
<feature type="domain" description="Exonuclease" evidence="4">
    <location>
        <begin position="46"/>
        <end position="226"/>
    </location>
</feature>
<dbReference type="NCBIfam" id="NF006602">
    <property type="entry name" value="PRK09146.1"/>
    <property type="match status" value="1"/>
</dbReference>
<dbReference type="Gene3D" id="3.30.420.10">
    <property type="entry name" value="Ribonuclease H-like superfamily/Ribonuclease H"/>
    <property type="match status" value="1"/>
</dbReference>
<sequence>MNPRNYKAVDWQARYNELANSTENKLLKHFYAGAYNQDKAAVKDVPFVAMDFETTGLNSQNDDIVSVGLVPFSLKRIYCKHSRHWVVQPRRNLHEESILIHGITHSEVDDAPDFNQIIEPLLEALSGKVVVVHYAAIERHFLNNALLLRLKEGIEFALVDTMELEKRALKARQGLLGRVFNTKLGSLRLTDCRARYSLPAYQNHNALTDALATAELLQAQLNHHYRVDTPISELWG</sequence>
<gene>
    <name evidence="5" type="ORF">LCGC14_0450670</name>
</gene>
<accession>A0A0F9VRX5</accession>
<keyword evidence="2" id="KW-0378">Hydrolase</keyword>
<dbReference type="NCBIfam" id="TIGR00573">
    <property type="entry name" value="dnaq"/>
    <property type="match status" value="1"/>
</dbReference>
<dbReference type="InterPro" id="IPR036397">
    <property type="entry name" value="RNaseH_sf"/>
</dbReference>
<evidence type="ECO:0000256" key="1">
    <source>
        <dbReference type="ARBA" id="ARBA00022722"/>
    </source>
</evidence>
<dbReference type="SMART" id="SM00479">
    <property type="entry name" value="EXOIII"/>
    <property type="match status" value="1"/>
</dbReference>
<organism evidence="5">
    <name type="scientific">marine sediment metagenome</name>
    <dbReference type="NCBI Taxonomy" id="412755"/>
    <lineage>
        <taxon>unclassified sequences</taxon>
        <taxon>metagenomes</taxon>
        <taxon>ecological metagenomes</taxon>
    </lineage>
</organism>
<dbReference type="GO" id="GO:0008408">
    <property type="term" value="F:3'-5' exonuclease activity"/>
    <property type="evidence" value="ECO:0007669"/>
    <property type="project" value="TreeGrafter"/>
</dbReference>
<protein>
    <recommendedName>
        <fullName evidence="4">Exonuclease domain-containing protein</fullName>
    </recommendedName>
</protein>
<dbReference type="PANTHER" id="PTHR30231">
    <property type="entry name" value="DNA POLYMERASE III SUBUNIT EPSILON"/>
    <property type="match status" value="1"/>
</dbReference>
<evidence type="ECO:0000313" key="5">
    <source>
        <dbReference type="EMBL" id="KKN68518.1"/>
    </source>
</evidence>
<dbReference type="GO" id="GO:0003677">
    <property type="term" value="F:DNA binding"/>
    <property type="evidence" value="ECO:0007669"/>
    <property type="project" value="InterPro"/>
</dbReference>
<keyword evidence="3" id="KW-0269">Exonuclease</keyword>
<dbReference type="GO" id="GO:0003887">
    <property type="term" value="F:DNA-directed DNA polymerase activity"/>
    <property type="evidence" value="ECO:0007669"/>
    <property type="project" value="InterPro"/>
</dbReference>
<evidence type="ECO:0000256" key="3">
    <source>
        <dbReference type="ARBA" id="ARBA00022839"/>
    </source>
</evidence>
<dbReference type="Pfam" id="PF00929">
    <property type="entry name" value="RNase_T"/>
    <property type="match status" value="1"/>
</dbReference>
<dbReference type="GO" id="GO:0006260">
    <property type="term" value="P:DNA replication"/>
    <property type="evidence" value="ECO:0007669"/>
    <property type="project" value="InterPro"/>
</dbReference>
<keyword evidence="1" id="KW-0540">Nuclease</keyword>
<proteinExistence type="predicted"/>
<dbReference type="InterPro" id="IPR013520">
    <property type="entry name" value="Ribonucl_H"/>
</dbReference>
<dbReference type="InterPro" id="IPR012337">
    <property type="entry name" value="RNaseH-like_sf"/>
</dbReference>
<evidence type="ECO:0000256" key="2">
    <source>
        <dbReference type="ARBA" id="ARBA00022801"/>
    </source>
</evidence>
<reference evidence="5" key="1">
    <citation type="journal article" date="2015" name="Nature">
        <title>Complex archaea that bridge the gap between prokaryotes and eukaryotes.</title>
        <authorList>
            <person name="Spang A."/>
            <person name="Saw J.H."/>
            <person name="Jorgensen S.L."/>
            <person name="Zaremba-Niedzwiedzka K."/>
            <person name="Martijn J."/>
            <person name="Lind A.E."/>
            <person name="van Eijk R."/>
            <person name="Schleper C."/>
            <person name="Guy L."/>
            <person name="Ettema T.J."/>
        </authorList>
    </citation>
    <scope>NUCLEOTIDE SEQUENCE</scope>
</reference>
<dbReference type="InterPro" id="IPR006054">
    <property type="entry name" value="DnaQ"/>
</dbReference>
<dbReference type="PANTHER" id="PTHR30231:SF4">
    <property type="entry name" value="PROTEIN NEN2"/>
    <property type="match status" value="1"/>
</dbReference>
<name>A0A0F9VRX5_9ZZZZ</name>
<comment type="caution">
    <text evidence="5">The sequence shown here is derived from an EMBL/GenBank/DDBJ whole genome shotgun (WGS) entry which is preliminary data.</text>
</comment>
<dbReference type="SUPFAM" id="SSF53098">
    <property type="entry name" value="Ribonuclease H-like"/>
    <property type="match status" value="1"/>
</dbReference>
<dbReference type="GO" id="GO:0005829">
    <property type="term" value="C:cytosol"/>
    <property type="evidence" value="ECO:0007669"/>
    <property type="project" value="TreeGrafter"/>
</dbReference>
<evidence type="ECO:0000259" key="4">
    <source>
        <dbReference type="SMART" id="SM00479"/>
    </source>
</evidence>